<keyword evidence="3" id="KW-1185">Reference proteome</keyword>
<feature type="region of interest" description="Disordered" evidence="1">
    <location>
        <begin position="1"/>
        <end position="32"/>
    </location>
</feature>
<accession>A0A1R3FYE0</accession>
<proteinExistence type="predicted"/>
<sequence length="32" mass="3435">MDEETGEWTQSSAAVPHHDSSGTRECKSRASG</sequence>
<evidence type="ECO:0000313" key="2">
    <source>
        <dbReference type="EMBL" id="OMO50842.1"/>
    </source>
</evidence>
<evidence type="ECO:0000313" key="3">
    <source>
        <dbReference type="Proteomes" id="UP000188268"/>
    </source>
</evidence>
<dbReference type="Proteomes" id="UP000188268">
    <property type="component" value="Unassembled WGS sequence"/>
</dbReference>
<reference evidence="2 3" key="1">
    <citation type="submission" date="2013-09" db="EMBL/GenBank/DDBJ databases">
        <title>Corchorus capsularis genome sequencing.</title>
        <authorList>
            <person name="Alam M."/>
            <person name="Haque M.S."/>
            <person name="Islam M.S."/>
            <person name="Emdad E.M."/>
            <person name="Islam M.M."/>
            <person name="Ahmed B."/>
            <person name="Halim A."/>
            <person name="Hossen Q.M.M."/>
            <person name="Hossain M.Z."/>
            <person name="Ahmed R."/>
            <person name="Khan M.M."/>
            <person name="Islam R."/>
            <person name="Rashid M.M."/>
            <person name="Khan S.A."/>
            <person name="Rahman M.S."/>
            <person name="Alam M."/>
        </authorList>
    </citation>
    <scope>NUCLEOTIDE SEQUENCE [LARGE SCALE GENOMIC DNA]</scope>
    <source>
        <strain evidence="3">cv. CVL-1</strain>
        <tissue evidence="2">Whole seedling</tissue>
    </source>
</reference>
<protein>
    <submittedName>
        <fullName evidence="2">Uncharacterized protein</fullName>
    </submittedName>
</protein>
<dbReference type="Gramene" id="OMO50842">
    <property type="protein sequence ID" value="OMO50842"/>
    <property type="gene ID" value="CCACVL1_30210"/>
</dbReference>
<organism evidence="2 3">
    <name type="scientific">Corchorus capsularis</name>
    <name type="common">Jute</name>
    <dbReference type="NCBI Taxonomy" id="210143"/>
    <lineage>
        <taxon>Eukaryota</taxon>
        <taxon>Viridiplantae</taxon>
        <taxon>Streptophyta</taxon>
        <taxon>Embryophyta</taxon>
        <taxon>Tracheophyta</taxon>
        <taxon>Spermatophyta</taxon>
        <taxon>Magnoliopsida</taxon>
        <taxon>eudicotyledons</taxon>
        <taxon>Gunneridae</taxon>
        <taxon>Pentapetalae</taxon>
        <taxon>rosids</taxon>
        <taxon>malvids</taxon>
        <taxon>Malvales</taxon>
        <taxon>Malvaceae</taxon>
        <taxon>Grewioideae</taxon>
        <taxon>Apeibeae</taxon>
        <taxon>Corchorus</taxon>
    </lineage>
</organism>
<feature type="compositionally biased region" description="Basic and acidic residues" evidence="1">
    <location>
        <begin position="16"/>
        <end position="32"/>
    </location>
</feature>
<dbReference type="OrthoDB" id="10278851at2759"/>
<comment type="caution">
    <text evidence="2">The sequence shown here is derived from an EMBL/GenBank/DDBJ whole genome shotgun (WGS) entry which is preliminary data.</text>
</comment>
<dbReference type="EMBL" id="AWWV01016020">
    <property type="protein sequence ID" value="OMO50842.1"/>
    <property type="molecule type" value="Genomic_DNA"/>
</dbReference>
<evidence type="ECO:0000256" key="1">
    <source>
        <dbReference type="SAM" id="MobiDB-lite"/>
    </source>
</evidence>
<gene>
    <name evidence="2" type="ORF">CCACVL1_30210</name>
</gene>
<dbReference type="AlphaFoldDB" id="A0A1R3FYE0"/>
<name>A0A1R3FYE0_COCAP</name>